<evidence type="ECO:0000313" key="1">
    <source>
        <dbReference type="Ensembl" id="ENSSLDP00000019601.1"/>
    </source>
</evidence>
<dbReference type="GeneID" id="111650910"/>
<dbReference type="Gene3D" id="1.20.890.10">
    <property type="entry name" value="cAMP-dependent protein kinase regulatory subunit, dimerization-anchoring domain"/>
    <property type="match status" value="1"/>
</dbReference>
<dbReference type="AlphaFoldDB" id="A0A3B4XVC5"/>
<keyword evidence="2" id="KW-1185">Reference proteome</keyword>
<dbReference type="RefSeq" id="XP_023256614.1">
    <property type="nucleotide sequence ID" value="XM_023400846.1"/>
</dbReference>
<dbReference type="Proteomes" id="UP000261360">
    <property type="component" value="Unplaced"/>
</dbReference>
<dbReference type="PANTHER" id="PTHR15505">
    <property type="entry name" value="RIIA DOMAIN-CONTAINING PROTEIN 1"/>
    <property type="match status" value="1"/>
</dbReference>
<protein>
    <submittedName>
        <fullName evidence="1">Regulatory subunit of type II PKA R-subunit domain containing 1</fullName>
    </submittedName>
</protein>
<reference evidence="1" key="1">
    <citation type="submission" date="2025-08" db="UniProtKB">
        <authorList>
            <consortium name="Ensembl"/>
        </authorList>
    </citation>
    <scope>IDENTIFICATION</scope>
</reference>
<dbReference type="KEGG" id="slal:111650910"/>
<dbReference type="SUPFAM" id="SSF47391">
    <property type="entry name" value="Dimerization-anchoring domain of cAMP-dependent PK regulatory subunit"/>
    <property type="match status" value="1"/>
</dbReference>
<name>A0A3B4XVC5_SERLL</name>
<dbReference type="PANTHER" id="PTHR15505:SF4">
    <property type="entry name" value="RIIA DOMAIN-CONTAINING PROTEIN 1"/>
    <property type="match status" value="1"/>
</dbReference>
<evidence type="ECO:0000313" key="2">
    <source>
        <dbReference type="Proteomes" id="UP000261360"/>
    </source>
</evidence>
<dbReference type="STRING" id="1841481.ENSSLDP00000019601"/>
<accession>A0A3B4XVC5</accession>
<organism evidence="1 2">
    <name type="scientific">Seriola lalandi dorsalis</name>
    <dbReference type="NCBI Taxonomy" id="1841481"/>
    <lineage>
        <taxon>Eukaryota</taxon>
        <taxon>Metazoa</taxon>
        <taxon>Chordata</taxon>
        <taxon>Craniata</taxon>
        <taxon>Vertebrata</taxon>
        <taxon>Euteleostomi</taxon>
        <taxon>Actinopterygii</taxon>
        <taxon>Neopterygii</taxon>
        <taxon>Teleostei</taxon>
        <taxon>Neoteleostei</taxon>
        <taxon>Acanthomorphata</taxon>
        <taxon>Carangaria</taxon>
        <taxon>Carangiformes</taxon>
        <taxon>Carangidae</taxon>
        <taxon>Seriola</taxon>
    </lineage>
</organism>
<dbReference type="Ensembl" id="ENSSLDT00000020259.1">
    <property type="protein sequence ID" value="ENSSLDP00000019601.1"/>
    <property type="gene ID" value="ENSSLDG00000015376.1"/>
</dbReference>
<sequence length="92" mass="10581">MMARKGGLAKLDVAVLSPEQQEKLRQFKIKTRIDNEKYLRSHPEVELLIGDFLRDVLLKRPADICEFASDHFTNPNLHETIGSKMEENSVTE</sequence>
<dbReference type="OrthoDB" id="10249338at2759"/>
<proteinExistence type="predicted"/>
<dbReference type="CTD" id="284485"/>
<dbReference type="InterPro" id="IPR059162">
    <property type="entry name" value="RIIAD1"/>
</dbReference>
<reference evidence="1" key="2">
    <citation type="submission" date="2025-09" db="UniProtKB">
        <authorList>
            <consortium name="Ensembl"/>
        </authorList>
    </citation>
    <scope>IDENTIFICATION</scope>
</reference>
<dbReference type="GeneTree" id="ENSGT00390000003062"/>
<dbReference type="CDD" id="cd22971">
    <property type="entry name" value="DD_RIIAD1"/>
    <property type="match status" value="1"/>
</dbReference>